<dbReference type="EMBL" id="JH611165">
    <property type="protein sequence ID" value="EJP73545.1"/>
    <property type="molecule type" value="Genomic_DNA"/>
</dbReference>
<name>J4X2N4_9GAMM</name>
<keyword evidence="4" id="KW-0378">Hydrolase</keyword>
<dbReference type="InterPro" id="IPR018392">
    <property type="entry name" value="LysM"/>
</dbReference>
<dbReference type="InterPro" id="IPR050695">
    <property type="entry name" value="N-acetylmuramoyl_amidase_3"/>
</dbReference>
<dbReference type="GO" id="GO:0008745">
    <property type="term" value="F:N-acetylmuramoyl-L-alanine amidase activity"/>
    <property type="evidence" value="ECO:0007669"/>
    <property type="project" value="UniProtKB-EC"/>
</dbReference>
<dbReference type="PANTHER" id="PTHR30404:SF6">
    <property type="entry name" value="N-ACETYLMURAMOYL-L-ALANINE AMIDASE AMIB"/>
    <property type="match status" value="1"/>
</dbReference>
<dbReference type="HOGENOM" id="CLU_014322_2_3_6"/>
<keyword evidence="6" id="KW-0732">Signal</keyword>
<dbReference type="Pfam" id="PF01520">
    <property type="entry name" value="Amidase_3"/>
    <property type="match status" value="1"/>
</dbReference>
<dbReference type="SUPFAM" id="SSF53187">
    <property type="entry name" value="Zn-dependent exopeptidases"/>
    <property type="match status" value="1"/>
</dbReference>
<dbReference type="PROSITE" id="PS51782">
    <property type="entry name" value="LYSM"/>
    <property type="match status" value="1"/>
</dbReference>
<evidence type="ECO:0000256" key="4">
    <source>
        <dbReference type="ARBA" id="ARBA00022801"/>
    </source>
</evidence>
<evidence type="ECO:0000256" key="6">
    <source>
        <dbReference type="SAM" id="SignalP"/>
    </source>
</evidence>
<evidence type="ECO:0000313" key="8">
    <source>
        <dbReference type="EMBL" id="EJP73545.1"/>
    </source>
</evidence>
<evidence type="ECO:0000313" key="9">
    <source>
        <dbReference type="Proteomes" id="UP000010116"/>
    </source>
</evidence>
<dbReference type="CDD" id="cd00118">
    <property type="entry name" value="LysM"/>
    <property type="match status" value="1"/>
</dbReference>
<dbReference type="Pfam" id="PF11741">
    <property type="entry name" value="AMIN"/>
    <property type="match status" value="1"/>
</dbReference>
<evidence type="ECO:0000259" key="7">
    <source>
        <dbReference type="PROSITE" id="PS51782"/>
    </source>
</evidence>
<organism evidence="8 9">
    <name type="scientific">SAR86 cluster bacterium SAR86B</name>
    <dbReference type="NCBI Taxonomy" id="1123867"/>
    <lineage>
        <taxon>Bacteria</taxon>
        <taxon>Pseudomonadati</taxon>
        <taxon>Pseudomonadota</taxon>
        <taxon>Gammaproteobacteria</taxon>
        <taxon>SAR86 cluster</taxon>
    </lineage>
</organism>
<reference evidence="8 9" key="1">
    <citation type="journal article" date="2012" name="ISME J.">
        <title>Genomic insights to SAR86, an abundant and uncultivated marine bacterial lineage.</title>
        <authorList>
            <person name="Dupont C.L."/>
            <person name="Rusch D.B."/>
            <person name="Yooseph S."/>
            <person name="Lombardo M.J."/>
            <person name="Richter R.A."/>
            <person name="Valas R."/>
            <person name="Novotny M."/>
            <person name="Yee-Greenbaum J."/>
            <person name="Selengut J.D."/>
            <person name="Haft D.H."/>
            <person name="Halpern A.L."/>
            <person name="Lasken R.S."/>
            <person name="Nealson K."/>
            <person name="Friedman R."/>
            <person name="Venter J.C."/>
        </authorList>
    </citation>
    <scope>NUCLEOTIDE SEQUENCE [LARGE SCALE GENOMIC DNA]</scope>
</reference>
<comment type="similarity">
    <text evidence="2">Belongs to the N-acetylmuramoyl-L-alanine amidase 3 family.</text>
</comment>
<dbReference type="Proteomes" id="UP000010116">
    <property type="component" value="Unassembled WGS sequence"/>
</dbReference>
<dbReference type="Gene3D" id="3.10.350.10">
    <property type="entry name" value="LysM domain"/>
    <property type="match status" value="1"/>
</dbReference>
<dbReference type="GO" id="GO:0009253">
    <property type="term" value="P:peptidoglycan catabolic process"/>
    <property type="evidence" value="ECO:0007669"/>
    <property type="project" value="InterPro"/>
</dbReference>
<dbReference type="InterPro" id="IPR036779">
    <property type="entry name" value="LysM_dom_sf"/>
</dbReference>
<dbReference type="InterPro" id="IPR021731">
    <property type="entry name" value="AMIN_dom"/>
</dbReference>
<dbReference type="PANTHER" id="PTHR30404">
    <property type="entry name" value="N-ACETYLMURAMOYL-L-ALANINE AMIDASE"/>
    <property type="match status" value="1"/>
</dbReference>
<dbReference type="Pfam" id="PF01476">
    <property type="entry name" value="LysM"/>
    <property type="match status" value="1"/>
</dbReference>
<feature type="chain" id="PRO_5003782537" description="N-acetylmuramoyl-L-alanine amidase" evidence="6">
    <location>
        <begin position="19"/>
        <end position="418"/>
    </location>
</feature>
<evidence type="ECO:0000256" key="5">
    <source>
        <dbReference type="ARBA" id="ARBA00023316"/>
    </source>
</evidence>
<protein>
    <recommendedName>
        <fullName evidence="3">N-acetylmuramoyl-L-alanine amidase</fullName>
        <ecNumber evidence="3">3.5.1.28</ecNumber>
    </recommendedName>
</protein>
<dbReference type="SMART" id="SM00646">
    <property type="entry name" value="Ami_3"/>
    <property type="match status" value="1"/>
</dbReference>
<feature type="signal peptide" evidence="6">
    <location>
        <begin position="1"/>
        <end position="18"/>
    </location>
</feature>
<dbReference type="SMART" id="SM00257">
    <property type="entry name" value="LysM"/>
    <property type="match status" value="1"/>
</dbReference>
<dbReference type="GO" id="GO:0071555">
    <property type="term" value="P:cell wall organization"/>
    <property type="evidence" value="ECO:0007669"/>
    <property type="project" value="UniProtKB-KW"/>
</dbReference>
<dbReference type="InterPro" id="IPR002508">
    <property type="entry name" value="MurNAc-LAA_cat"/>
</dbReference>
<feature type="domain" description="LysM" evidence="7">
    <location>
        <begin position="373"/>
        <end position="416"/>
    </location>
</feature>
<comment type="catalytic activity">
    <reaction evidence="1">
        <text>Hydrolyzes the link between N-acetylmuramoyl residues and L-amino acid residues in certain cell-wall glycopeptides.</text>
        <dbReference type="EC" id="3.5.1.28"/>
    </reaction>
</comment>
<sequence length="418" mass="47829">MVKKLIFLFIFASSLITANELSFNEVVQLENGGYKISFNLDKVAYIKSYSSNDPNKIILDVHDAVIVKNFNKKFNFPIKEISIANNEKIARLIVDLYEPVFWQKPKQEKIDNLIEVSFDIERKRNLKTSKRDVIVAIDAGHGGKYPGAVGPNNILEKDVTLLIAKELQRTLQDTDGYEAVMIRDGDNTISLNKRYQDARKYGADIFISIHADGFRLSSVKGASVFIWSEESSSTIARNLSDKKREKIQAEIKNIEPYDFNDDEARYKYPEIYKNKIKQSRNLGAKILDQLKRDPYTHIHKENVEYADFRVLKSVDIPSVLVESGFITNPEDAKRLKGKPGRRMIARSIFLGIHNYFKDFPIEGTFSEDYIGHVTYTIQKGDVLSEIAIRFGVTVNEILDLNNIDERSLYIGQKIKIAI</sequence>
<keyword evidence="5" id="KW-0961">Cell wall biogenesis/degradation</keyword>
<gene>
    <name evidence="8" type="ORF">NT02SARS_0055</name>
</gene>
<evidence type="ECO:0000256" key="1">
    <source>
        <dbReference type="ARBA" id="ARBA00001561"/>
    </source>
</evidence>
<dbReference type="SUPFAM" id="SSF54106">
    <property type="entry name" value="LysM domain"/>
    <property type="match status" value="1"/>
</dbReference>
<dbReference type="AlphaFoldDB" id="J4X2N4"/>
<dbReference type="CDD" id="cd02696">
    <property type="entry name" value="MurNAc-LAA"/>
    <property type="match status" value="1"/>
</dbReference>
<evidence type="ECO:0000256" key="3">
    <source>
        <dbReference type="ARBA" id="ARBA00011901"/>
    </source>
</evidence>
<accession>J4X2N4</accession>
<dbReference type="GO" id="GO:0030288">
    <property type="term" value="C:outer membrane-bounded periplasmic space"/>
    <property type="evidence" value="ECO:0007669"/>
    <property type="project" value="TreeGrafter"/>
</dbReference>
<dbReference type="Gene3D" id="3.40.630.40">
    <property type="entry name" value="Zn-dependent exopeptidases"/>
    <property type="match status" value="1"/>
</dbReference>
<dbReference type="EC" id="3.5.1.28" evidence="3"/>
<proteinExistence type="inferred from homology"/>
<evidence type="ECO:0000256" key="2">
    <source>
        <dbReference type="ARBA" id="ARBA00010860"/>
    </source>
</evidence>